<accession>A0A9P7T073</accession>
<protein>
    <submittedName>
        <fullName evidence="1">Uncharacterized protein</fullName>
    </submittedName>
</protein>
<organism evidence="1 2">
    <name type="scientific">Claviceps pusilla</name>
    <dbReference type="NCBI Taxonomy" id="123648"/>
    <lineage>
        <taxon>Eukaryota</taxon>
        <taxon>Fungi</taxon>
        <taxon>Dikarya</taxon>
        <taxon>Ascomycota</taxon>
        <taxon>Pezizomycotina</taxon>
        <taxon>Sordariomycetes</taxon>
        <taxon>Hypocreomycetidae</taxon>
        <taxon>Hypocreales</taxon>
        <taxon>Clavicipitaceae</taxon>
        <taxon>Claviceps</taxon>
    </lineage>
</organism>
<reference evidence="1" key="1">
    <citation type="journal article" date="2020" name="bioRxiv">
        <title>Whole genome comparisons of ergot fungi reveals the divergence and evolution of species within the genus Claviceps are the result of varying mechanisms driving genome evolution and host range expansion.</title>
        <authorList>
            <person name="Wyka S.A."/>
            <person name="Mondo S.J."/>
            <person name="Liu M."/>
            <person name="Dettman J."/>
            <person name="Nalam V."/>
            <person name="Broders K.D."/>
        </authorList>
    </citation>
    <scope>NUCLEOTIDE SEQUENCE</scope>
    <source>
        <strain evidence="1">CCC 602</strain>
    </source>
</reference>
<dbReference type="AlphaFoldDB" id="A0A9P7T073"/>
<dbReference type="EMBL" id="SRPW01001110">
    <property type="protein sequence ID" value="KAG6006913.1"/>
    <property type="molecule type" value="Genomic_DNA"/>
</dbReference>
<comment type="caution">
    <text evidence="1">The sequence shown here is derived from an EMBL/GenBank/DDBJ whole genome shotgun (WGS) entry which is preliminary data.</text>
</comment>
<keyword evidence="2" id="KW-1185">Reference proteome</keyword>
<evidence type="ECO:0000313" key="2">
    <source>
        <dbReference type="Proteomes" id="UP000748025"/>
    </source>
</evidence>
<sequence length="133" mass="15059">MSRAQETQFTWWQGWQRALHSSQGHRAGTVDAFRNGQSTRDEGPCHAMSMLVERLPALTNKAEQNNRQHCPKLLLEIRGKAGLQMLTATTSIPKNQDPNPKIPGWLSINAWLAWVWLAKLLVADGEREQSMQT</sequence>
<gene>
    <name evidence="1" type="ORF">E4U43_000384</name>
</gene>
<proteinExistence type="predicted"/>
<evidence type="ECO:0000313" key="1">
    <source>
        <dbReference type="EMBL" id="KAG6006913.1"/>
    </source>
</evidence>
<dbReference type="Proteomes" id="UP000748025">
    <property type="component" value="Unassembled WGS sequence"/>
</dbReference>
<name>A0A9P7T073_9HYPO</name>